<protein>
    <submittedName>
        <fullName evidence="1">Uncharacterized protein</fullName>
    </submittedName>
</protein>
<organism evidence="1 2">
    <name type="scientific">Brassica rapa subsp. trilocularis</name>
    <dbReference type="NCBI Taxonomy" id="1813537"/>
    <lineage>
        <taxon>Eukaryota</taxon>
        <taxon>Viridiplantae</taxon>
        <taxon>Streptophyta</taxon>
        <taxon>Embryophyta</taxon>
        <taxon>Tracheophyta</taxon>
        <taxon>Spermatophyta</taxon>
        <taxon>Magnoliopsida</taxon>
        <taxon>eudicotyledons</taxon>
        <taxon>Gunneridae</taxon>
        <taxon>Pentapetalae</taxon>
        <taxon>rosids</taxon>
        <taxon>malvids</taxon>
        <taxon>Brassicales</taxon>
        <taxon>Brassicaceae</taxon>
        <taxon>Brassiceae</taxon>
        <taxon>Brassica</taxon>
    </lineage>
</organism>
<name>A0ABQ7LUX4_BRACM</name>
<keyword evidence="2" id="KW-1185">Reference proteome</keyword>
<sequence length="78" mass="9273">MFFLRRGSTYEVLGSHERQTRSKAYGCGHDPPRRRGKKVEETALRILAETAANMSIESSWQKHIHNKLEKRYERKCFY</sequence>
<accession>A0ABQ7LUX4</accession>
<reference evidence="1 2" key="1">
    <citation type="submission" date="2021-03" db="EMBL/GenBank/DDBJ databases">
        <authorList>
            <person name="King G.J."/>
            <person name="Bancroft I."/>
            <person name="Baten A."/>
            <person name="Bloomfield J."/>
            <person name="Borpatragohain P."/>
            <person name="He Z."/>
            <person name="Irish N."/>
            <person name="Irwin J."/>
            <person name="Liu K."/>
            <person name="Mauleon R.P."/>
            <person name="Moore J."/>
            <person name="Morris R."/>
            <person name="Ostergaard L."/>
            <person name="Wang B."/>
            <person name="Wells R."/>
        </authorList>
    </citation>
    <scope>NUCLEOTIDE SEQUENCE [LARGE SCALE GENOMIC DNA]</scope>
    <source>
        <strain evidence="1">R-o-18</strain>
        <tissue evidence="1">Leaf</tissue>
    </source>
</reference>
<comment type="caution">
    <text evidence="1">The sequence shown here is derived from an EMBL/GenBank/DDBJ whole genome shotgun (WGS) entry which is preliminary data.</text>
</comment>
<gene>
    <name evidence="1" type="primary">A08g505920.1_BraROA</name>
    <name evidence="1" type="ORF">IGI04_030527</name>
</gene>
<evidence type="ECO:0000313" key="2">
    <source>
        <dbReference type="Proteomes" id="UP000823674"/>
    </source>
</evidence>
<dbReference type="Proteomes" id="UP000823674">
    <property type="component" value="Chromosome A08"/>
</dbReference>
<proteinExistence type="predicted"/>
<evidence type="ECO:0000313" key="1">
    <source>
        <dbReference type="EMBL" id="KAG5388986.1"/>
    </source>
</evidence>
<dbReference type="EMBL" id="JADBGQ010000007">
    <property type="protein sequence ID" value="KAG5388986.1"/>
    <property type="molecule type" value="Genomic_DNA"/>
</dbReference>